<dbReference type="RefSeq" id="WP_197532936.1">
    <property type="nucleotide sequence ID" value="NZ_SJPP01000005.1"/>
</dbReference>
<gene>
    <name evidence="3" type="primary">cheY_5</name>
    <name evidence="3" type="ORF">CA54_60260</name>
</gene>
<dbReference type="AlphaFoldDB" id="A0A5C6B158"/>
<evidence type="ECO:0000313" key="3">
    <source>
        <dbReference type="EMBL" id="TWU04144.1"/>
    </source>
</evidence>
<dbReference type="SUPFAM" id="SSF52172">
    <property type="entry name" value="CheY-like"/>
    <property type="match status" value="1"/>
</dbReference>
<dbReference type="InterPro" id="IPR001789">
    <property type="entry name" value="Sig_transdc_resp-reg_receiver"/>
</dbReference>
<comment type="caution">
    <text evidence="3">The sequence shown here is derived from an EMBL/GenBank/DDBJ whole genome shotgun (WGS) entry which is preliminary data.</text>
</comment>
<evidence type="ECO:0000259" key="2">
    <source>
        <dbReference type="PROSITE" id="PS50110"/>
    </source>
</evidence>
<feature type="modified residue" description="4-aspartylphosphate" evidence="1">
    <location>
        <position position="54"/>
    </location>
</feature>
<evidence type="ECO:0000313" key="4">
    <source>
        <dbReference type="Proteomes" id="UP000320735"/>
    </source>
</evidence>
<proteinExistence type="predicted"/>
<accession>A0A5C6B158</accession>
<dbReference type="PANTHER" id="PTHR43228">
    <property type="entry name" value="TWO-COMPONENT RESPONSE REGULATOR"/>
    <property type="match status" value="1"/>
</dbReference>
<dbReference type="GO" id="GO:0000160">
    <property type="term" value="P:phosphorelay signal transduction system"/>
    <property type="evidence" value="ECO:0007669"/>
    <property type="project" value="InterPro"/>
</dbReference>
<dbReference type="InterPro" id="IPR011006">
    <property type="entry name" value="CheY-like_superfamily"/>
</dbReference>
<keyword evidence="1" id="KW-0597">Phosphoprotein</keyword>
<feature type="domain" description="Response regulatory" evidence="2">
    <location>
        <begin position="4"/>
        <end position="119"/>
    </location>
</feature>
<organism evidence="3 4">
    <name type="scientific">Symmachiella macrocystis</name>
    <dbReference type="NCBI Taxonomy" id="2527985"/>
    <lineage>
        <taxon>Bacteria</taxon>
        <taxon>Pseudomonadati</taxon>
        <taxon>Planctomycetota</taxon>
        <taxon>Planctomycetia</taxon>
        <taxon>Planctomycetales</taxon>
        <taxon>Planctomycetaceae</taxon>
        <taxon>Symmachiella</taxon>
    </lineage>
</organism>
<dbReference type="Gene3D" id="3.40.50.2300">
    <property type="match status" value="1"/>
</dbReference>
<dbReference type="InterPro" id="IPR052048">
    <property type="entry name" value="ST_Response_Regulator"/>
</dbReference>
<dbReference type="Proteomes" id="UP000320735">
    <property type="component" value="Unassembled WGS sequence"/>
</dbReference>
<sequence length="123" mass="13800">MPNRLMIVDDALIMRMKIKEIAALAGWTIVAEADNGEDAVVKYNEHQPDLMTLDMVMPKMDGLAALKAIREQHPSARIVMVSAVNQKAKLQECIVSGALDFIVKPFDPEHLKGFFVKYKCKDE</sequence>
<dbReference type="PANTHER" id="PTHR43228:SF1">
    <property type="entry name" value="TWO-COMPONENT RESPONSE REGULATOR ARR22"/>
    <property type="match status" value="1"/>
</dbReference>
<dbReference type="Pfam" id="PF00072">
    <property type="entry name" value="Response_reg"/>
    <property type="match status" value="1"/>
</dbReference>
<dbReference type="SMART" id="SM00448">
    <property type="entry name" value="REC"/>
    <property type="match status" value="1"/>
</dbReference>
<protein>
    <submittedName>
        <fullName evidence="3">Chemotaxis protein CheY</fullName>
    </submittedName>
</protein>
<dbReference type="PROSITE" id="PS50110">
    <property type="entry name" value="RESPONSE_REGULATORY"/>
    <property type="match status" value="1"/>
</dbReference>
<name>A0A5C6B158_9PLAN</name>
<reference evidence="3 4" key="1">
    <citation type="submission" date="2019-02" db="EMBL/GenBank/DDBJ databases">
        <title>Deep-cultivation of Planctomycetes and their phenomic and genomic characterization uncovers novel biology.</title>
        <authorList>
            <person name="Wiegand S."/>
            <person name="Jogler M."/>
            <person name="Boedeker C."/>
            <person name="Pinto D."/>
            <person name="Vollmers J."/>
            <person name="Rivas-Marin E."/>
            <person name="Kohn T."/>
            <person name="Peeters S.H."/>
            <person name="Heuer A."/>
            <person name="Rast P."/>
            <person name="Oberbeckmann S."/>
            <person name="Bunk B."/>
            <person name="Jeske O."/>
            <person name="Meyerdierks A."/>
            <person name="Storesund J.E."/>
            <person name="Kallscheuer N."/>
            <person name="Luecker S."/>
            <person name="Lage O.M."/>
            <person name="Pohl T."/>
            <person name="Merkel B.J."/>
            <person name="Hornburger P."/>
            <person name="Mueller R.-W."/>
            <person name="Bruemmer F."/>
            <person name="Labrenz M."/>
            <person name="Spormann A.M."/>
            <person name="Op Den Camp H."/>
            <person name="Overmann J."/>
            <person name="Amann R."/>
            <person name="Jetten M.S.M."/>
            <person name="Mascher T."/>
            <person name="Medema M.H."/>
            <person name="Devos D.P."/>
            <person name="Kaster A.-K."/>
            <person name="Ovreas L."/>
            <person name="Rohde M."/>
            <person name="Galperin M.Y."/>
            <person name="Jogler C."/>
        </authorList>
    </citation>
    <scope>NUCLEOTIDE SEQUENCE [LARGE SCALE GENOMIC DNA]</scope>
    <source>
        <strain evidence="3 4">CA54</strain>
    </source>
</reference>
<keyword evidence="4" id="KW-1185">Reference proteome</keyword>
<dbReference type="EMBL" id="SJPP01000005">
    <property type="protein sequence ID" value="TWU04144.1"/>
    <property type="molecule type" value="Genomic_DNA"/>
</dbReference>
<evidence type="ECO:0000256" key="1">
    <source>
        <dbReference type="PROSITE-ProRule" id="PRU00169"/>
    </source>
</evidence>